<dbReference type="Proteomes" id="UP000683429">
    <property type="component" value="Chromosome"/>
</dbReference>
<dbReference type="OrthoDB" id="9796786at2"/>
<dbReference type="GO" id="GO:0003677">
    <property type="term" value="F:DNA binding"/>
    <property type="evidence" value="ECO:0007669"/>
    <property type="project" value="InterPro"/>
</dbReference>
<reference evidence="1 4" key="2">
    <citation type="submission" date="2021-06" db="EMBL/GenBank/DDBJ databases">
        <title>Whole genome sequence of Paenibacillus sophorae DSM23020 for comparative genomics.</title>
        <authorList>
            <person name="Kim M.-J."/>
            <person name="Lee G."/>
            <person name="Shin J.-H."/>
        </authorList>
    </citation>
    <scope>NUCLEOTIDE SEQUENCE [LARGE SCALE GENOMIC DNA]</scope>
    <source>
        <strain evidence="1 4">DSM 23020</strain>
    </source>
</reference>
<proteinExistence type="predicted"/>
<name>A0A1H8GVU5_9BACL</name>
<organism evidence="2 3">
    <name type="scientific">Paenibacillus sophorae</name>
    <dbReference type="NCBI Taxonomy" id="1333845"/>
    <lineage>
        <taxon>Bacteria</taxon>
        <taxon>Bacillati</taxon>
        <taxon>Bacillota</taxon>
        <taxon>Bacilli</taxon>
        <taxon>Bacillales</taxon>
        <taxon>Paenibacillaceae</taxon>
        <taxon>Paenibacillus</taxon>
    </lineage>
</organism>
<evidence type="ECO:0000313" key="4">
    <source>
        <dbReference type="Proteomes" id="UP000683429"/>
    </source>
</evidence>
<dbReference type="SUPFAM" id="SSF47413">
    <property type="entry name" value="lambda repressor-like DNA-binding domains"/>
    <property type="match status" value="1"/>
</dbReference>
<evidence type="ECO:0000313" key="3">
    <source>
        <dbReference type="Proteomes" id="UP000198809"/>
    </source>
</evidence>
<dbReference type="EMBL" id="CP076607">
    <property type="protein sequence ID" value="QWU14356.1"/>
    <property type="molecule type" value="Genomic_DNA"/>
</dbReference>
<dbReference type="RefSeq" id="WP_036588332.1">
    <property type="nucleotide sequence ID" value="NZ_CP076607.1"/>
</dbReference>
<dbReference type="Proteomes" id="UP000198809">
    <property type="component" value="Unassembled WGS sequence"/>
</dbReference>
<protein>
    <submittedName>
        <fullName evidence="1">Plasmid maintenance system antidote protein, XRE family</fullName>
    </submittedName>
</protein>
<dbReference type="EMBL" id="FODH01000001">
    <property type="protein sequence ID" value="SEN47985.1"/>
    <property type="molecule type" value="Genomic_DNA"/>
</dbReference>
<evidence type="ECO:0000313" key="1">
    <source>
        <dbReference type="EMBL" id="QWU14356.1"/>
    </source>
</evidence>
<reference evidence="2 3" key="1">
    <citation type="submission" date="2016-10" db="EMBL/GenBank/DDBJ databases">
        <authorList>
            <person name="de Groot N.N."/>
        </authorList>
    </citation>
    <scope>NUCLEOTIDE SEQUENCE [LARGE SCALE GENOMIC DNA]</scope>
    <source>
        <strain evidence="2 3">CGMCC 1.10238</strain>
    </source>
</reference>
<dbReference type="InterPro" id="IPR010982">
    <property type="entry name" value="Lambda_DNA-bd_dom_sf"/>
</dbReference>
<sequence length="87" mass="10395">MNEYQAPIAVPPCETFKEVLEDREWTKEKFIKETGVSEEYYDALNTSKIRYDDEKVSSLLQQVFQIPKSFWTNLEHNYQETLLRLNS</sequence>
<dbReference type="STRING" id="1333845.SAMN04487895_101659"/>
<dbReference type="Gene3D" id="1.10.260.40">
    <property type="entry name" value="lambda repressor-like DNA-binding domains"/>
    <property type="match status" value="1"/>
</dbReference>
<evidence type="ECO:0000313" key="2">
    <source>
        <dbReference type="EMBL" id="SEN47985.1"/>
    </source>
</evidence>
<keyword evidence="4" id="KW-1185">Reference proteome</keyword>
<accession>A0A1H8GVU5</accession>
<gene>
    <name evidence="1" type="ORF">KP014_20840</name>
    <name evidence="2" type="ORF">SAMN04487895_101659</name>
</gene>
<dbReference type="AlphaFoldDB" id="A0A1H8GVU5"/>